<organism evidence="2 3">
    <name type="scientific">Solanum tuberosum</name>
    <name type="common">Potato</name>
    <dbReference type="NCBI Taxonomy" id="4113"/>
    <lineage>
        <taxon>Eukaryota</taxon>
        <taxon>Viridiplantae</taxon>
        <taxon>Streptophyta</taxon>
        <taxon>Embryophyta</taxon>
        <taxon>Tracheophyta</taxon>
        <taxon>Spermatophyta</taxon>
        <taxon>Magnoliopsida</taxon>
        <taxon>eudicotyledons</taxon>
        <taxon>Gunneridae</taxon>
        <taxon>Pentapetalae</taxon>
        <taxon>asterids</taxon>
        <taxon>lamiids</taxon>
        <taxon>Solanales</taxon>
        <taxon>Solanaceae</taxon>
        <taxon>Solanoideae</taxon>
        <taxon>Solaneae</taxon>
        <taxon>Solanum</taxon>
    </lineage>
</organism>
<name>A0ABQ7V6F2_SOLTU</name>
<dbReference type="Proteomes" id="UP000826656">
    <property type="component" value="Unassembled WGS sequence"/>
</dbReference>
<evidence type="ECO:0000256" key="1">
    <source>
        <dbReference type="SAM" id="MobiDB-lite"/>
    </source>
</evidence>
<reference evidence="2 3" key="1">
    <citation type="journal article" date="2021" name="bioRxiv">
        <title>Chromosome-scale and haplotype-resolved genome assembly of a tetraploid potato cultivar.</title>
        <authorList>
            <person name="Sun H."/>
            <person name="Jiao W.-B."/>
            <person name="Krause K."/>
            <person name="Campoy J.A."/>
            <person name="Goel M."/>
            <person name="Folz-Donahue K."/>
            <person name="Kukat C."/>
            <person name="Huettel B."/>
            <person name="Schneeberger K."/>
        </authorList>
    </citation>
    <scope>NUCLEOTIDE SEQUENCE [LARGE SCALE GENOMIC DNA]</scope>
    <source>
        <strain evidence="2">SolTubOtavaFocal</strain>
        <tissue evidence="2">Leaves</tissue>
    </source>
</reference>
<feature type="compositionally biased region" description="Low complexity" evidence="1">
    <location>
        <begin position="14"/>
        <end position="26"/>
    </location>
</feature>
<keyword evidence="3" id="KW-1185">Reference proteome</keyword>
<proteinExistence type="predicted"/>
<evidence type="ECO:0000313" key="2">
    <source>
        <dbReference type="EMBL" id="KAH0758947.1"/>
    </source>
</evidence>
<gene>
    <name evidence="2" type="ORF">KY290_022440</name>
</gene>
<protein>
    <submittedName>
        <fullName evidence="2">Uncharacterized protein</fullName>
    </submittedName>
</protein>
<evidence type="ECO:0000313" key="3">
    <source>
        <dbReference type="Proteomes" id="UP000826656"/>
    </source>
</evidence>
<feature type="region of interest" description="Disordered" evidence="1">
    <location>
        <begin position="1"/>
        <end position="36"/>
    </location>
</feature>
<accession>A0ABQ7V6F2</accession>
<sequence>MNIVKGVAGLIRRSSGSHGGESSSGSPLEKFSPPTPLIHFSKTVTFRKDLKENIR</sequence>
<dbReference type="EMBL" id="JAIVGD010000015">
    <property type="protein sequence ID" value="KAH0758947.1"/>
    <property type="molecule type" value="Genomic_DNA"/>
</dbReference>
<comment type="caution">
    <text evidence="2">The sequence shown here is derived from an EMBL/GenBank/DDBJ whole genome shotgun (WGS) entry which is preliminary data.</text>
</comment>